<dbReference type="GO" id="GO:0005737">
    <property type="term" value="C:cytoplasm"/>
    <property type="evidence" value="ECO:0007669"/>
    <property type="project" value="UniProtKB-SubCell"/>
</dbReference>
<dbReference type="InterPro" id="IPR012943">
    <property type="entry name" value="Cnn_1N"/>
</dbReference>
<dbReference type="GO" id="GO:0005200">
    <property type="term" value="F:structural constituent of cytoskeleton"/>
    <property type="evidence" value="ECO:0007669"/>
    <property type="project" value="TreeGrafter"/>
</dbReference>
<keyword evidence="3" id="KW-0175">Coiled coil</keyword>
<reference evidence="6" key="1">
    <citation type="journal article" date="2021" name="Genome Biol. Evol.">
        <title>The assembled and annotated genome of the fairy-ring fungus Marasmius oreades.</title>
        <authorList>
            <person name="Hiltunen M."/>
            <person name="Ament-Velasquez S.L."/>
            <person name="Johannesson H."/>
        </authorList>
    </citation>
    <scope>NUCLEOTIDE SEQUENCE</scope>
    <source>
        <strain evidence="6">03SP1</strain>
    </source>
</reference>
<feature type="region of interest" description="Disordered" evidence="4">
    <location>
        <begin position="1"/>
        <end position="79"/>
    </location>
</feature>
<evidence type="ECO:0000313" key="7">
    <source>
        <dbReference type="Proteomes" id="UP001049176"/>
    </source>
</evidence>
<name>A0A9P7RUH4_9AGAR</name>
<dbReference type="EMBL" id="CM032187">
    <property type="protein sequence ID" value="KAG7089620.1"/>
    <property type="molecule type" value="Genomic_DNA"/>
</dbReference>
<dbReference type="RefSeq" id="XP_043006090.1">
    <property type="nucleotide sequence ID" value="XM_043156305.1"/>
</dbReference>
<dbReference type="GO" id="GO:0005815">
    <property type="term" value="C:microtubule organizing center"/>
    <property type="evidence" value="ECO:0007669"/>
    <property type="project" value="InterPro"/>
</dbReference>
<sequence length="1064" mass="121512">MSSSSFLQDNSLGTHPEISLGSLPSNTSFSTPGRSLHATSSLRVPSTSSGTTAISSVPISTPSPPSIPSIRHKRRPSGLDDSLLSRRLEFEHQDADELDDDLVKTPAVEKNGRWGSTDPSALETPLTENKSRPKHRKRSSTATGTKGVTLTLRDQEKHIDSLTKENFDLKLRVHFLEERLAELAPEQMDAALKQNITLKVEALNRGRECKKIKKSLHEAEREIERLQRGAGSRARERELEEKLEEREKEIRELRWRQSTGRNSTSGVDSVVRGLEARNEELEDELENARGLLQDNLVEIEQLQEMVENGSKSHSSFASDRSRRRDELESEIEKLKVKIDDQTGLLEEKEDQRLDLLDELEALQLDLEQVRQKQAEASMARSESRAQMLEEREEREAVEEDLNAIKDRLAAALIELQQKEDEIERKNQALDDLMAEHERIVAQVEEEWRGEVDEARQQVEELRDVLAERETESKELRLNISELEAGANDLHNKFETTLAHLEEEAESKDVEIEALNETIQRLGNQIYDLEDENDKMKELREEESTEHDRLEQLVAALKEKLATLKLELDEMTEAYETCSEEIHAHRSRQEELAIHVESLVEELQSERETRERLAADLDNAVKEHEAELRQERRALESKESALQSALNDLARTESLLSQRESDLEQVQSALRTFEQESKRAGESNSTARFSLQLEVDRLKRDLERLEDELSRARKDLGEKDARSRDRDGELATLHAENRDLASQLSAQTQARLNISEKLDSVQVALKSAEAELAMFKGKVAELELRLSKDQRSLLNAEAQYRDQLTERNTLLLTIYQYMDKILGVDKTPKKGGQAETKPFTNFAVFHDNLLTRLKTLSQIHGEFEKRCKEAEGRFMEKISEMRKQLDNRWKQIDKFETSVRAYADAKATWKRRMSAKEGELEAIKATNAELTGQLSGVSRRPGGQDSMEIRSLSARAVNAERRLNNAQNQLAATEERIAQMNLKGSTADAKWEARVKEYESRLKAAEERVKRERQGSKERVAELENSVKMLQRQLELAQKRSQQLTDVVEVNKVGKPTSPSSNHSK</sequence>
<evidence type="ECO:0000256" key="1">
    <source>
        <dbReference type="ARBA" id="ARBA00004496"/>
    </source>
</evidence>
<dbReference type="PANTHER" id="PTHR47357">
    <property type="entry name" value="COP1-INTERACTIVE PROTEIN 1"/>
    <property type="match status" value="1"/>
</dbReference>
<dbReference type="PANTHER" id="PTHR47357:SF1">
    <property type="entry name" value="SPINDLE POLE BODY COMPONENT 110"/>
    <property type="match status" value="1"/>
</dbReference>
<keyword evidence="7" id="KW-1185">Reference proteome</keyword>
<dbReference type="AlphaFoldDB" id="A0A9P7RUH4"/>
<dbReference type="GeneID" id="66080361"/>
<proteinExistence type="predicted"/>
<accession>A0A9P7RUH4</accession>
<evidence type="ECO:0000256" key="3">
    <source>
        <dbReference type="SAM" id="Coils"/>
    </source>
</evidence>
<feature type="domain" description="Centrosomin N-terminal motif 1" evidence="5">
    <location>
        <begin position="151"/>
        <end position="224"/>
    </location>
</feature>
<feature type="coiled-coil region" evidence="3">
    <location>
        <begin position="209"/>
        <end position="721"/>
    </location>
</feature>
<organism evidence="6 7">
    <name type="scientific">Marasmius oreades</name>
    <name type="common">fairy-ring Marasmius</name>
    <dbReference type="NCBI Taxonomy" id="181124"/>
    <lineage>
        <taxon>Eukaryota</taxon>
        <taxon>Fungi</taxon>
        <taxon>Dikarya</taxon>
        <taxon>Basidiomycota</taxon>
        <taxon>Agaricomycotina</taxon>
        <taxon>Agaricomycetes</taxon>
        <taxon>Agaricomycetidae</taxon>
        <taxon>Agaricales</taxon>
        <taxon>Marasmiineae</taxon>
        <taxon>Marasmiaceae</taxon>
        <taxon>Marasmius</taxon>
    </lineage>
</organism>
<dbReference type="KEGG" id="more:E1B28_011286"/>
<comment type="subcellular location">
    <subcellularLocation>
        <location evidence="1">Cytoplasm</location>
    </subcellularLocation>
</comment>
<keyword evidence="2" id="KW-0963">Cytoplasm</keyword>
<protein>
    <recommendedName>
        <fullName evidence="5">Centrosomin N-terminal motif 1 domain-containing protein</fullName>
    </recommendedName>
</protein>
<feature type="coiled-coil region" evidence="3">
    <location>
        <begin position="750"/>
        <end position="798"/>
    </location>
</feature>
<dbReference type="OrthoDB" id="10255000at2759"/>
<gene>
    <name evidence="6" type="ORF">E1B28_011286</name>
</gene>
<dbReference type="Proteomes" id="UP001049176">
    <property type="component" value="Chromosome 7"/>
</dbReference>
<dbReference type="Gene3D" id="1.10.287.1490">
    <property type="match status" value="3"/>
</dbReference>
<dbReference type="Pfam" id="PF07989">
    <property type="entry name" value="Cnn_1N"/>
    <property type="match status" value="1"/>
</dbReference>
<feature type="coiled-coil region" evidence="3">
    <location>
        <begin position="948"/>
        <end position="1046"/>
    </location>
</feature>
<comment type="caution">
    <text evidence="6">The sequence shown here is derived from an EMBL/GenBank/DDBJ whole genome shotgun (WGS) entry which is preliminary data.</text>
</comment>
<evidence type="ECO:0000259" key="5">
    <source>
        <dbReference type="Pfam" id="PF07989"/>
    </source>
</evidence>
<feature type="compositionally biased region" description="Polar residues" evidence="4">
    <location>
        <begin position="22"/>
        <end position="53"/>
    </location>
</feature>
<feature type="compositionally biased region" description="Polar residues" evidence="4">
    <location>
        <begin position="1"/>
        <end position="13"/>
    </location>
</feature>
<evidence type="ECO:0000313" key="6">
    <source>
        <dbReference type="EMBL" id="KAG7089620.1"/>
    </source>
</evidence>
<evidence type="ECO:0000256" key="4">
    <source>
        <dbReference type="SAM" id="MobiDB-lite"/>
    </source>
</evidence>
<feature type="region of interest" description="Disordered" evidence="4">
    <location>
        <begin position="100"/>
        <end position="146"/>
    </location>
</feature>
<evidence type="ECO:0000256" key="2">
    <source>
        <dbReference type="ARBA" id="ARBA00022490"/>
    </source>
</evidence>